<name>A0ABS8D3W3_9NEIS</name>
<gene>
    <name evidence="1" type="ORF">LIN78_04955</name>
</gene>
<dbReference type="Gene3D" id="3.40.630.30">
    <property type="match status" value="1"/>
</dbReference>
<dbReference type="InterPro" id="IPR016181">
    <property type="entry name" value="Acyl_CoA_acyltransferase"/>
</dbReference>
<dbReference type="Pfam" id="PF04339">
    <property type="entry name" value="FemAB_like"/>
    <property type="match status" value="1"/>
</dbReference>
<comment type="caution">
    <text evidence="1">The sequence shown here is derived from an EMBL/GenBank/DDBJ whole genome shotgun (WGS) entry which is preliminary data.</text>
</comment>
<reference evidence="1" key="1">
    <citation type="submission" date="2021-10" db="EMBL/GenBank/DDBJ databases">
        <title>The complete genome sequence of Leeia sp. TBRC 13508.</title>
        <authorList>
            <person name="Charoenyingcharoen P."/>
            <person name="Yukphan P."/>
        </authorList>
    </citation>
    <scope>NUCLEOTIDE SEQUENCE</scope>
    <source>
        <strain evidence="1">TBRC 13508</strain>
    </source>
</reference>
<dbReference type="SUPFAM" id="SSF55729">
    <property type="entry name" value="Acyl-CoA N-acyltransferases (Nat)"/>
    <property type="match status" value="1"/>
</dbReference>
<dbReference type="EMBL" id="JAJBZT010000002">
    <property type="protein sequence ID" value="MCB6182896.1"/>
    <property type="molecule type" value="Genomic_DNA"/>
</dbReference>
<dbReference type="InterPro" id="IPR007434">
    <property type="entry name" value="FemAB-like"/>
</dbReference>
<dbReference type="PANTHER" id="PTHR47017:SF1">
    <property type="entry name" value="ACYL-COA"/>
    <property type="match status" value="1"/>
</dbReference>
<protein>
    <submittedName>
        <fullName evidence="1">GNAT family N-acetyltransferase</fullName>
    </submittedName>
</protein>
<keyword evidence="2" id="KW-1185">Reference proteome</keyword>
<evidence type="ECO:0000313" key="1">
    <source>
        <dbReference type="EMBL" id="MCB6182896.1"/>
    </source>
</evidence>
<sequence length="377" mass="43145">MQLEMVSSIASVSEEKWNALAEDQPFLQHAFLHALETSQSVGQAAGWQVAHVTLSEQGALKAAMPLYLKSHSYGEYVFDWAWANACQQAGIPYYPKLLSAIPFTPVTGHRIMAEDQSHQCLLIDGVMQFAEENELSGWHLLFADDAPEADLLERGWLTRKGVQFHWVNRGYRDYEDFLSTLRSEKRKKLKQERKKAQFDGVEIIRKTGAAITPEDWQFFYRCYQETYLAHRSTPYLTPEFFLLLGEKMADNCLLVLAYHQGKPVAAALNLYDRTRLYGRYWGSVAWLPSLHFELCYHQGIEFAIERGLQVFEGGAQGEHKLARGFEAVETSSWHWLRHEGLSNAVSRFLNHERQGIGHYLDELAERAPFHSDGTVSP</sequence>
<proteinExistence type="predicted"/>
<accession>A0ABS8D3W3</accession>
<organism evidence="1 2">
    <name type="scientific">Leeia speluncae</name>
    <dbReference type="NCBI Taxonomy" id="2884804"/>
    <lineage>
        <taxon>Bacteria</taxon>
        <taxon>Pseudomonadati</taxon>
        <taxon>Pseudomonadota</taxon>
        <taxon>Betaproteobacteria</taxon>
        <taxon>Neisseriales</taxon>
        <taxon>Leeiaceae</taxon>
        <taxon>Leeia</taxon>
    </lineage>
</organism>
<dbReference type="RefSeq" id="WP_227179087.1">
    <property type="nucleotide sequence ID" value="NZ_JAJBZT010000002.1"/>
</dbReference>
<dbReference type="Proteomes" id="UP001165395">
    <property type="component" value="Unassembled WGS sequence"/>
</dbReference>
<evidence type="ECO:0000313" key="2">
    <source>
        <dbReference type="Proteomes" id="UP001165395"/>
    </source>
</evidence>
<dbReference type="PANTHER" id="PTHR47017">
    <property type="entry name" value="ACYL-COA"/>
    <property type="match status" value="1"/>
</dbReference>